<reference evidence="1" key="2">
    <citation type="submission" date="2023-06" db="EMBL/GenBank/DDBJ databases">
        <authorList>
            <person name="Ma L."/>
            <person name="Liu K.-W."/>
            <person name="Li Z."/>
            <person name="Hsiao Y.-Y."/>
            <person name="Qi Y."/>
            <person name="Fu T."/>
            <person name="Tang G."/>
            <person name="Zhang D."/>
            <person name="Sun W.-H."/>
            <person name="Liu D.-K."/>
            <person name="Li Y."/>
            <person name="Chen G.-Z."/>
            <person name="Liu X.-D."/>
            <person name="Liao X.-Y."/>
            <person name="Jiang Y.-T."/>
            <person name="Yu X."/>
            <person name="Hao Y."/>
            <person name="Huang J."/>
            <person name="Zhao X.-W."/>
            <person name="Ke S."/>
            <person name="Chen Y.-Y."/>
            <person name="Wu W.-L."/>
            <person name="Hsu J.-L."/>
            <person name="Lin Y.-F."/>
            <person name="Huang M.-D."/>
            <person name="Li C.-Y."/>
            <person name="Huang L."/>
            <person name="Wang Z.-W."/>
            <person name="Zhao X."/>
            <person name="Zhong W.-Y."/>
            <person name="Peng D.-H."/>
            <person name="Ahmad S."/>
            <person name="Lan S."/>
            <person name="Zhang J.-S."/>
            <person name="Tsai W.-C."/>
            <person name="Van De Peer Y."/>
            <person name="Liu Z.-J."/>
        </authorList>
    </citation>
    <scope>NUCLEOTIDE SEQUENCE</scope>
    <source>
        <strain evidence="1">SCP</strain>
        <tissue evidence="1">Leaves</tissue>
    </source>
</reference>
<evidence type="ECO:0000313" key="2">
    <source>
        <dbReference type="Proteomes" id="UP001179952"/>
    </source>
</evidence>
<name>A0AAV9AMZ9_ACOGR</name>
<reference evidence="1" key="1">
    <citation type="journal article" date="2023" name="Nat. Commun.">
        <title>Diploid and tetraploid genomes of Acorus and the evolution of monocots.</title>
        <authorList>
            <person name="Ma L."/>
            <person name="Liu K.W."/>
            <person name="Li Z."/>
            <person name="Hsiao Y.Y."/>
            <person name="Qi Y."/>
            <person name="Fu T."/>
            <person name="Tang G.D."/>
            <person name="Zhang D."/>
            <person name="Sun W.H."/>
            <person name="Liu D.K."/>
            <person name="Li Y."/>
            <person name="Chen G.Z."/>
            <person name="Liu X.D."/>
            <person name="Liao X.Y."/>
            <person name="Jiang Y.T."/>
            <person name="Yu X."/>
            <person name="Hao Y."/>
            <person name="Huang J."/>
            <person name="Zhao X.W."/>
            <person name="Ke S."/>
            <person name="Chen Y.Y."/>
            <person name="Wu W.L."/>
            <person name="Hsu J.L."/>
            <person name="Lin Y.F."/>
            <person name="Huang M.D."/>
            <person name="Li C.Y."/>
            <person name="Huang L."/>
            <person name="Wang Z.W."/>
            <person name="Zhao X."/>
            <person name="Zhong W.Y."/>
            <person name="Peng D.H."/>
            <person name="Ahmad S."/>
            <person name="Lan S."/>
            <person name="Zhang J.S."/>
            <person name="Tsai W.C."/>
            <person name="Van de Peer Y."/>
            <person name="Liu Z.J."/>
        </authorList>
    </citation>
    <scope>NUCLEOTIDE SEQUENCE</scope>
    <source>
        <strain evidence="1">SCP</strain>
    </source>
</reference>
<comment type="caution">
    <text evidence="1">The sequence shown here is derived from an EMBL/GenBank/DDBJ whole genome shotgun (WGS) entry which is preliminary data.</text>
</comment>
<dbReference type="EMBL" id="JAUJYN010000008">
    <property type="protein sequence ID" value="KAK1265709.1"/>
    <property type="molecule type" value="Genomic_DNA"/>
</dbReference>
<organism evidence="1 2">
    <name type="scientific">Acorus gramineus</name>
    <name type="common">Dwarf sweet flag</name>
    <dbReference type="NCBI Taxonomy" id="55184"/>
    <lineage>
        <taxon>Eukaryota</taxon>
        <taxon>Viridiplantae</taxon>
        <taxon>Streptophyta</taxon>
        <taxon>Embryophyta</taxon>
        <taxon>Tracheophyta</taxon>
        <taxon>Spermatophyta</taxon>
        <taxon>Magnoliopsida</taxon>
        <taxon>Liliopsida</taxon>
        <taxon>Acoraceae</taxon>
        <taxon>Acorus</taxon>
    </lineage>
</organism>
<evidence type="ECO:0000313" key="1">
    <source>
        <dbReference type="EMBL" id="KAK1265709.1"/>
    </source>
</evidence>
<protein>
    <submittedName>
        <fullName evidence="1">Uncharacterized protein</fullName>
    </submittedName>
</protein>
<proteinExistence type="predicted"/>
<keyword evidence="2" id="KW-1185">Reference proteome</keyword>
<accession>A0AAV9AMZ9</accession>
<sequence>MDIRVWALAEAFLVTPIHVVLYLPGGSCQALGWMLSVPSASNTILENLISYSHARWRATPDRWELRREERNM</sequence>
<dbReference type="Proteomes" id="UP001179952">
    <property type="component" value="Unassembled WGS sequence"/>
</dbReference>
<dbReference type="AlphaFoldDB" id="A0AAV9AMZ9"/>
<gene>
    <name evidence="1" type="ORF">QJS04_geneDACA024649</name>
</gene>